<keyword evidence="2" id="KW-1185">Reference proteome</keyword>
<proteinExistence type="predicted"/>
<dbReference type="Proteomes" id="UP000595095">
    <property type="component" value="Chromosome"/>
</dbReference>
<gene>
    <name evidence="1" type="ORF">IT774_06645</name>
</gene>
<reference evidence="1 2" key="1">
    <citation type="submission" date="2020-11" db="EMBL/GenBank/DDBJ databases">
        <title>Complete genome sequence for Salinimonas sp. strain G2-b.</title>
        <authorList>
            <person name="Park S.-J."/>
        </authorList>
    </citation>
    <scope>NUCLEOTIDE SEQUENCE [LARGE SCALE GENOMIC DNA]</scope>
    <source>
        <strain evidence="1 2">G2-b</strain>
    </source>
</reference>
<evidence type="ECO:0000313" key="1">
    <source>
        <dbReference type="EMBL" id="QPG06805.1"/>
    </source>
</evidence>
<name>A0A7S9E0H8_9ALTE</name>
<dbReference type="KEGG" id="smaa:IT774_06645"/>
<organism evidence="1 2">
    <name type="scientific">Salinimonas marina</name>
    <dbReference type="NCBI Taxonomy" id="2785918"/>
    <lineage>
        <taxon>Bacteria</taxon>
        <taxon>Pseudomonadati</taxon>
        <taxon>Pseudomonadota</taxon>
        <taxon>Gammaproteobacteria</taxon>
        <taxon>Alteromonadales</taxon>
        <taxon>Alteromonadaceae</taxon>
        <taxon>Alteromonas/Salinimonas group</taxon>
        <taxon>Salinimonas</taxon>
    </lineage>
</organism>
<dbReference type="RefSeq" id="WP_195811880.1">
    <property type="nucleotide sequence ID" value="NZ_CP064795.1"/>
</dbReference>
<evidence type="ECO:0000313" key="2">
    <source>
        <dbReference type="Proteomes" id="UP000595095"/>
    </source>
</evidence>
<protein>
    <submittedName>
        <fullName evidence="1">Uncharacterized protein</fullName>
    </submittedName>
</protein>
<dbReference type="AlphaFoldDB" id="A0A7S9E0H8"/>
<dbReference type="EMBL" id="CP064795">
    <property type="protein sequence ID" value="QPG06805.1"/>
    <property type="molecule type" value="Genomic_DNA"/>
</dbReference>
<sequence length="71" mass="7810">MVNDNEKQGDRSIAGMKGLESAIANGETDRVKQYLATEMLGELQKSYLIDLANTSDNPEIAKLIDETPTRP</sequence>
<accession>A0A7S9E0H8</accession>